<keyword evidence="1" id="KW-1133">Transmembrane helix</keyword>
<dbReference type="STRING" id="1798543.A2898_04735"/>
<evidence type="ECO:0000256" key="1">
    <source>
        <dbReference type="SAM" id="Phobius"/>
    </source>
</evidence>
<dbReference type="AlphaFoldDB" id="A0A1G2B122"/>
<comment type="caution">
    <text evidence="2">The sequence shown here is derived from an EMBL/GenBank/DDBJ whole genome shotgun (WGS) entry which is preliminary data.</text>
</comment>
<feature type="transmembrane region" description="Helical" evidence="1">
    <location>
        <begin position="20"/>
        <end position="40"/>
    </location>
</feature>
<reference evidence="2 3" key="1">
    <citation type="journal article" date="2016" name="Nat. Commun.">
        <title>Thousands of microbial genomes shed light on interconnected biogeochemical processes in an aquifer system.</title>
        <authorList>
            <person name="Anantharaman K."/>
            <person name="Brown C.T."/>
            <person name="Hug L.A."/>
            <person name="Sharon I."/>
            <person name="Castelle C.J."/>
            <person name="Probst A.J."/>
            <person name="Thomas B.C."/>
            <person name="Singh A."/>
            <person name="Wilkins M.J."/>
            <person name="Karaoz U."/>
            <person name="Brodie E.L."/>
            <person name="Williams K.H."/>
            <person name="Hubbard S.S."/>
            <person name="Banfield J.F."/>
        </authorList>
    </citation>
    <scope>NUCLEOTIDE SEQUENCE [LARGE SCALE GENOMIC DNA]</scope>
</reference>
<organism evidence="2 3">
    <name type="scientific">Candidatus Kerfeldbacteria bacterium RIFCSPLOWO2_01_FULL_48_11</name>
    <dbReference type="NCBI Taxonomy" id="1798543"/>
    <lineage>
        <taxon>Bacteria</taxon>
        <taxon>Candidatus Kerfeldiibacteriota</taxon>
    </lineage>
</organism>
<evidence type="ECO:0000313" key="3">
    <source>
        <dbReference type="Proteomes" id="UP000179164"/>
    </source>
</evidence>
<proteinExistence type="predicted"/>
<keyword evidence="1" id="KW-0472">Membrane</keyword>
<evidence type="ECO:0000313" key="2">
    <source>
        <dbReference type="EMBL" id="OGY82864.1"/>
    </source>
</evidence>
<dbReference type="Proteomes" id="UP000179164">
    <property type="component" value="Unassembled WGS sequence"/>
</dbReference>
<sequence>MKIRSRYFFMQNSLTIKREGPMSAESLVLFGGILLAFSLLRNRRRSSKRMPGSMRLVVLLAEGTVLIVGLISLLVGLREYL</sequence>
<gene>
    <name evidence="2" type="ORF">A2898_04735</name>
</gene>
<dbReference type="EMBL" id="MHKE01000017">
    <property type="protein sequence ID" value="OGY82864.1"/>
    <property type="molecule type" value="Genomic_DNA"/>
</dbReference>
<accession>A0A1G2B122</accession>
<name>A0A1G2B122_9BACT</name>
<feature type="transmembrane region" description="Helical" evidence="1">
    <location>
        <begin position="52"/>
        <end position="75"/>
    </location>
</feature>
<keyword evidence="1" id="KW-0812">Transmembrane</keyword>
<protein>
    <submittedName>
        <fullName evidence="2">Uncharacterized protein</fullName>
    </submittedName>
</protein>